<dbReference type="OrthoDB" id="9777385at2"/>
<dbReference type="PATRIC" id="fig|742823.3.peg.2007"/>
<dbReference type="Pfam" id="PF01546">
    <property type="entry name" value="Peptidase_M20"/>
    <property type="match status" value="1"/>
</dbReference>
<keyword evidence="2" id="KW-0464">Manganese</keyword>
<dbReference type="GO" id="GO:0016787">
    <property type="term" value="F:hydrolase activity"/>
    <property type="evidence" value="ECO:0007669"/>
    <property type="project" value="UniProtKB-KW"/>
</dbReference>
<dbReference type="InterPro" id="IPR036264">
    <property type="entry name" value="Bact_exopeptidase_dim_dom"/>
</dbReference>
<feature type="binding site" evidence="2">
    <location>
        <position position="90"/>
    </location>
    <ligand>
        <name>Mn(2+)</name>
        <dbReference type="ChEBI" id="CHEBI:29035"/>
        <label>2</label>
    </ligand>
</feature>
<dbReference type="NCBIfam" id="TIGR01891">
    <property type="entry name" value="amidohydrolases"/>
    <property type="match status" value="1"/>
</dbReference>
<dbReference type="SUPFAM" id="SSF55031">
    <property type="entry name" value="Bacterial exopeptidase dimerisation domain"/>
    <property type="match status" value="1"/>
</dbReference>
<dbReference type="HOGENOM" id="CLU_023257_0_1_4"/>
<feature type="binding site" evidence="2">
    <location>
        <position position="155"/>
    </location>
    <ligand>
        <name>Mn(2+)</name>
        <dbReference type="ChEBI" id="CHEBI:29035"/>
        <label>2</label>
    </ligand>
</feature>
<name>K1JRS9_9BURK</name>
<comment type="caution">
    <text evidence="4">The sequence shown here is derived from an EMBL/GenBank/DDBJ whole genome shotgun (WGS) entry which is preliminary data.</text>
</comment>
<dbReference type="SUPFAM" id="SSF53187">
    <property type="entry name" value="Zn-dependent exopeptidases"/>
    <property type="match status" value="1"/>
</dbReference>
<dbReference type="PANTHER" id="PTHR11014:SF63">
    <property type="entry name" value="METALLOPEPTIDASE, PUTATIVE (AFU_ORTHOLOGUE AFUA_6G09600)-RELATED"/>
    <property type="match status" value="1"/>
</dbReference>
<dbReference type="InterPro" id="IPR011650">
    <property type="entry name" value="Peptidase_M20_dimer"/>
</dbReference>
<dbReference type="eggNOG" id="COG1473">
    <property type="taxonomic scope" value="Bacteria"/>
</dbReference>
<keyword evidence="2" id="KW-0479">Metal-binding</keyword>
<sequence>MSLNAVNHRRVLHRMPELDDELPDTTAYVRKVLEPLGAEVFSPIKGSVCAYFDAGAEETVALRADMDALPVTECTGLFFASERPGRMHACGHDGHTAIELGLAEETARMIRAGEKLPRNVLFVFQPAEETTGGAGRICETGVFEKYRVTRIFGLHLWPNLPEGSVWSRPGPMMARSNEVTLKVTGKSVHVSRAAEGLDALRAGVDWMNAAYAWTEALPPDVLRTLQFGRMTAGTVRNAVAGSAEIQGTLRTYDEDAAEMIRSHLRTLAAETAERTGCGLEVSFSTGYPAVWNNETLFERVSRDLGADAPQLLAEPVLAAEDFSFYQRCIPGVFFFLGVGLAHELHSPHFCWNDEAVIPAGIAFMKKIMVLP</sequence>
<feature type="domain" description="Peptidase M20 dimerisation" evidence="3">
    <location>
        <begin position="178"/>
        <end position="274"/>
    </location>
</feature>
<keyword evidence="1 4" id="KW-0378">Hydrolase</keyword>
<dbReference type="Pfam" id="PF07687">
    <property type="entry name" value="M20_dimer"/>
    <property type="match status" value="1"/>
</dbReference>
<dbReference type="Gene3D" id="3.40.630.10">
    <property type="entry name" value="Zn peptidases"/>
    <property type="match status" value="1"/>
</dbReference>
<evidence type="ECO:0000313" key="5">
    <source>
        <dbReference type="Proteomes" id="UP000005835"/>
    </source>
</evidence>
<reference evidence="4 5" key="1">
    <citation type="submission" date="2012-05" db="EMBL/GenBank/DDBJ databases">
        <title>The Genome Sequence of Sutterella wadsworthensis 2_1_59BFAA.</title>
        <authorList>
            <consortium name="The Broad Institute Genome Sequencing Platform"/>
            <person name="Earl A."/>
            <person name="Ward D."/>
            <person name="Feldgarden M."/>
            <person name="Gevers D."/>
            <person name="Daigneault M."/>
            <person name="Strauss J."/>
            <person name="Allen-Vercoe E."/>
            <person name="Walker B."/>
            <person name="Young S.K."/>
            <person name="Zeng Q."/>
            <person name="Gargeya S."/>
            <person name="Fitzgerald M."/>
            <person name="Haas B."/>
            <person name="Abouelleil A."/>
            <person name="Alvarado L."/>
            <person name="Arachchi H.M."/>
            <person name="Berlin A.M."/>
            <person name="Chapman S.B."/>
            <person name="Goldberg J."/>
            <person name="Griggs A."/>
            <person name="Gujja S."/>
            <person name="Hansen M."/>
            <person name="Howarth C."/>
            <person name="Imamovic A."/>
            <person name="Larimer J."/>
            <person name="McCowen C."/>
            <person name="Montmayeur A."/>
            <person name="Murphy C."/>
            <person name="Neiman D."/>
            <person name="Pearson M."/>
            <person name="Priest M."/>
            <person name="Roberts A."/>
            <person name="Saif S."/>
            <person name="Shea T."/>
            <person name="Sisk P."/>
            <person name="Sykes S."/>
            <person name="Wortman J."/>
            <person name="Nusbaum C."/>
            <person name="Birren B."/>
        </authorList>
    </citation>
    <scope>NUCLEOTIDE SEQUENCE [LARGE SCALE GENOMIC DNA]</scope>
    <source>
        <strain evidence="4 5">2_1_59BFAA</strain>
    </source>
</reference>
<evidence type="ECO:0000313" key="4">
    <source>
        <dbReference type="EMBL" id="EKB30397.1"/>
    </source>
</evidence>
<dbReference type="STRING" id="742823.HMPREF9465_02009"/>
<dbReference type="GO" id="GO:0046872">
    <property type="term" value="F:metal ion binding"/>
    <property type="evidence" value="ECO:0007669"/>
    <property type="project" value="UniProtKB-KW"/>
</dbReference>
<proteinExistence type="predicted"/>
<feature type="binding site" evidence="2">
    <location>
        <position position="129"/>
    </location>
    <ligand>
        <name>Mn(2+)</name>
        <dbReference type="ChEBI" id="CHEBI:29035"/>
        <label>2</label>
    </ligand>
</feature>
<dbReference type="Gene3D" id="3.30.70.360">
    <property type="match status" value="1"/>
</dbReference>
<evidence type="ECO:0000256" key="2">
    <source>
        <dbReference type="PIRSR" id="PIRSR005962-1"/>
    </source>
</evidence>
<organism evidence="4 5">
    <name type="scientific">Sutterella wadsworthensis 2_1_59BFAA</name>
    <dbReference type="NCBI Taxonomy" id="742823"/>
    <lineage>
        <taxon>Bacteria</taxon>
        <taxon>Pseudomonadati</taxon>
        <taxon>Pseudomonadota</taxon>
        <taxon>Betaproteobacteria</taxon>
        <taxon>Burkholderiales</taxon>
        <taxon>Sutterellaceae</taxon>
        <taxon>Sutterella</taxon>
    </lineage>
</organism>
<gene>
    <name evidence="4" type="ORF">HMPREF9465_02009</name>
</gene>
<dbReference type="AlphaFoldDB" id="K1JRS9"/>
<protein>
    <submittedName>
        <fullName evidence="4">Amidohydrolase</fullName>
    </submittedName>
</protein>
<comment type="cofactor">
    <cofactor evidence="2">
        <name>Mn(2+)</name>
        <dbReference type="ChEBI" id="CHEBI:29035"/>
    </cofactor>
    <text evidence="2">The Mn(2+) ion enhances activity.</text>
</comment>
<evidence type="ECO:0000259" key="3">
    <source>
        <dbReference type="Pfam" id="PF07687"/>
    </source>
</evidence>
<dbReference type="PANTHER" id="PTHR11014">
    <property type="entry name" value="PEPTIDASE M20 FAMILY MEMBER"/>
    <property type="match status" value="1"/>
</dbReference>
<dbReference type="InterPro" id="IPR002933">
    <property type="entry name" value="Peptidase_M20"/>
</dbReference>
<dbReference type="RefSeq" id="WP_005436693.1">
    <property type="nucleotide sequence ID" value="NZ_JH815520.1"/>
</dbReference>
<dbReference type="EMBL" id="ADMG01000044">
    <property type="protein sequence ID" value="EKB30397.1"/>
    <property type="molecule type" value="Genomic_DNA"/>
</dbReference>
<feature type="binding site" evidence="2">
    <location>
        <position position="345"/>
    </location>
    <ligand>
        <name>Mn(2+)</name>
        <dbReference type="ChEBI" id="CHEBI:29035"/>
        <label>2</label>
    </ligand>
</feature>
<accession>K1JRS9</accession>
<dbReference type="Proteomes" id="UP000005835">
    <property type="component" value="Unassembled WGS sequence"/>
</dbReference>
<feature type="binding site" evidence="2">
    <location>
        <position position="92"/>
    </location>
    <ligand>
        <name>Mn(2+)</name>
        <dbReference type="ChEBI" id="CHEBI:29035"/>
        <label>2</label>
    </ligand>
</feature>
<evidence type="ECO:0000256" key="1">
    <source>
        <dbReference type="ARBA" id="ARBA00022801"/>
    </source>
</evidence>
<dbReference type="InterPro" id="IPR017439">
    <property type="entry name" value="Amidohydrolase"/>
</dbReference>
<keyword evidence="5" id="KW-1185">Reference proteome</keyword>
<dbReference type="PIRSF" id="PIRSF005962">
    <property type="entry name" value="Pept_M20D_amidohydro"/>
    <property type="match status" value="1"/>
</dbReference>